<evidence type="ECO:0000313" key="1">
    <source>
        <dbReference type="EMBL" id="KAF0429161.1"/>
    </source>
</evidence>
<dbReference type="Gene3D" id="2.60.120.200">
    <property type="match status" value="1"/>
</dbReference>
<gene>
    <name evidence="1" type="ORF">F8M41_005764</name>
</gene>
<dbReference type="Proteomes" id="UP000439903">
    <property type="component" value="Unassembled WGS sequence"/>
</dbReference>
<dbReference type="GO" id="GO:0030246">
    <property type="term" value="F:carbohydrate binding"/>
    <property type="evidence" value="ECO:0007669"/>
    <property type="project" value="UniProtKB-KW"/>
</dbReference>
<dbReference type="EMBL" id="WTPW01001553">
    <property type="protein sequence ID" value="KAF0429161.1"/>
    <property type="molecule type" value="Genomic_DNA"/>
</dbReference>
<name>A0A8H3XA63_GIGMA</name>
<dbReference type="Pfam" id="PF13385">
    <property type="entry name" value="Laminin_G_3"/>
    <property type="match status" value="1"/>
</dbReference>
<keyword evidence="1" id="KW-0430">Lectin</keyword>
<comment type="caution">
    <text evidence="1">The sequence shown here is derived from an EMBL/GenBank/DDBJ whole genome shotgun (WGS) entry which is preliminary data.</text>
</comment>
<sequence length="190" mass="22199">MKVEKFAIKEWAELISSPIFLQEKDHQIFNHIDLPLVKNELSITLRLRLQNPIFKWTSIFHKGTDFLIRTPKLELTPKTALHARFTGNWTNNAGIDEIGKLLVQKWYHIAYTLSEPKKRLDIYIDGEWVGFYSIQDVKSQNIMFNDGPLYIGQAIGLDGFNGEISNFRYFNWQLSTNEIKEDFAGRLFES</sequence>
<dbReference type="InterPro" id="IPR013320">
    <property type="entry name" value="ConA-like_dom_sf"/>
</dbReference>
<evidence type="ECO:0000313" key="2">
    <source>
        <dbReference type="Proteomes" id="UP000439903"/>
    </source>
</evidence>
<accession>A0A8H3XA63</accession>
<organism evidence="1 2">
    <name type="scientific">Gigaspora margarita</name>
    <dbReference type="NCBI Taxonomy" id="4874"/>
    <lineage>
        <taxon>Eukaryota</taxon>
        <taxon>Fungi</taxon>
        <taxon>Fungi incertae sedis</taxon>
        <taxon>Mucoromycota</taxon>
        <taxon>Glomeromycotina</taxon>
        <taxon>Glomeromycetes</taxon>
        <taxon>Diversisporales</taxon>
        <taxon>Gigasporaceae</taxon>
        <taxon>Gigaspora</taxon>
    </lineage>
</organism>
<reference evidence="1 2" key="1">
    <citation type="journal article" date="2019" name="Environ. Microbiol.">
        <title>At the nexus of three kingdoms: the genome of the mycorrhizal fungus Gigaspora margarita provides insights into plant, endobacterial and fungal interactions.</title>
        <authorList>
            <person name="Venice F."/>
            <person name="Ghignone S."/>
            <person name="Salvioli di Fossalunga A."/>
            <person name="Amselem J."/>
            <person name="Novero M."/>
            <person name="Xianan X."/>
            <person name="Sedzielewska Toro K."/>
            <person name="Morin E."/>
            <person name="Lipzen A."/>
            <person name="Grigoriev I.V."/>
            <person name="Henrissat B."/>
            <person name="Martin F.M."/>
            <person name="Bonfante P."/>
        </authorList>
    </citation>
    <scope>NUCLEOTIDE SEQUENCE [LARGE SCALE GENOMIC DNA]</scope>
    <source>
        <strain evidence="1 2">BEG34</strain>
    </source>
</reference>
<dbReference type="SUPFAM" id="SSF49899">
    <property type="entry name" value="Concanavalin A-like lectins/glucanases"/>
    <property type="match status" value="1"/>
</dbReference>
<protein>
    <submittedName>
        <fullName evidence="1">Concanavalin A-like lectin/glucanase</fullName>
    </submittedName>
</protein>
<dbReference type="AlphaFoldDB" id="A0A8H3XA63"/>
<dbReference type="OrthoDB" id="2324354at2759"/>
<proteinExistence type="predicted"/>
<keyword evidence="2" id="KW-1185">Reference proteome</keyword>